<evidence type="ECO:0000313" key="2">
    <source>
        <dbReference type="Proteomes" id="UP000292082"/>
    </source>
</evidence>
<proteinExistence type="predicted"/>
<dbReference type="AlphaFoldDB" id="A0A4Q9PXN4"/>
<dbReference type="Proteomes" id="UP000292082">
    <property type="component" value="Unassembled WGS sequence"/>
</dbReference>
<accession>A0A4Q9PXN4</accession>
<dbReference type="EMBL" id="ML145115">
    <property type="protein sequence ID" value="TBU59355.1"/>
    <property type="molecule type" value="Genomic_DNA"/>
</dbReference>
<protein>
    <recommendedName>
        <fullName evidence="3">F-box domain-containing protein</fullName>
    </recommendedName>
</protein>
<organism evidence="1 2">
    <name type="scientific">Dichomitus squalens</name>
    <dbReference type="NCBI Taxonomy" id="114155"/>
    <lineage>
        <taxon>Eukaryota</taxon>
        <taxon>Fungi</taxon>
        <taxon>Dikarya</taxon>
        <taxon>Basidiomycota</taxon>
        <taxon>Agaricomycotina</taxon>
        <taxon>Agaricomycetes</taxon>
        <taxon>Polyporales</taxon>
        <taxon>Polyporaceae</taxon>
        <taxon>Dichomitus</taxon>
    </lineage>
</organism>
<reference evidence="1 2" key="1">
    <citation type="submission" date="2019-01" db="EMBL/GenBank/DDBJ databases">
        <title>Draft genome sequences of three monokaryotic isolates of the white-rot basidiomycete fungus Dichomitus squalens.</title>
        <authorList>
            <consortium name="DOE Joint Genome Institute"/>
            <person name="Lopez S.C."/>
            <person name="Andreopoulos B."/>
            <person name="Pangilinan J."/>
            <person name="Lipzen A."/>
            <person name="Riley R."/>
            <person name="Ahrendt S."/>
            <person name="Ng V."/>
            <person name="Barry K."/>
            <person name="Daum C."/>
            <person name="Grigoriev I.V."/>
            <person name="Hilden K.S."/>
            <person name="Makela M.R."/>
            <person name="de Vries R.P."/>
        </authorList>
    </citation>
    <scope>NUCLEOTIDE SEQUENCE [LARGE SCALE GENOMIC DNA]</scope>
    <source>
        <strain evidence="1 2">CBS 464.89</strain>
    </source>
</reference>
<evidence type="ECO:0000313" key="1">
    <source>
        <dbReference type="EMBL" id="TBU59355.1"/>
    </source>
</evidence>
<sequence length="209" mass="22693">MPHPASGTYRTTDINLATLANTLGIDVQSAGSCNMQLAILLIMDDILSNLDDDNASLRACTFVCRAWCSFAQYHLLRTVVCRPDAPHLSLRELLSFSTSAPDLAAHVLSLKIIGGKSGSTPEIAVEDVTHLLSVLHNVGCLSLERVAPITRGRAQALPTKALPLLTELSTISLCALHHTDTIDSFFQILKNRRGTSPLRVILRFVHSDD</sequence>
<name>A0A4Q9PXN4_9APHY</name>
<gene>
    <name evidence="1" type="ORF">BD310DRAFT_925384</name>
</gene>
<evidence type="ECO:0008006" key="3">
    <source>
        <dbReference type="Google" id="ProtNLM"/>
    </source>
</evidence>
<keyword evidence="2" id="KW-1185">Reference proteome</keyword>